<gene>
    <name evidence="3" type="ORF">SAMN02745216_01844</name>
</gene>
<evidence type="ECO:0000313" key="3">
    <source>
        <dbReference type="EMBL" id="SHJ53066.1"/>
    </source>
</evidence>
<name>A0A1M6K281_9BACT</name>
<dbReference type="STRING" id="1121393.SAMN02745216_01844"/>
<keyword evidence="4" id="KW-1185">Reference proteome</keyword>
<sequence>MKPVKTIILALALCLAMASTGLSASTINWTTLEAAQDSVKNGDKLVYLHFYTDWCGYCKKMDASTFKDPKVVKYLNDNFLSVRLNPEKSDAAKKMASKFYVRGFPANGFSNDGLAPLSTNSGLAISPGFMPPEQFMVMLEYLGSKSYDKITLKDFMSQRK</sequence>
<accession>A0A1M6K281</accession>
<dbReference type="PROSITE" id="PS51352">
    <property type="entry name" value="THIOREDOXIN_2"/>
    <property type="match status" value="1"/>
</dbReference>
<reference evidence="4" key="1">
    <citation type="submission" date="2016-11" db="EMBL/GenBank/DDBJ databases">
        <authorList>
            <person name="Varghese N."/>
            <person name="Submissions S."/>
        </authorList>
    </citation>
    <scope>NUCLEOTIDE SEQUENCE [LARGE SCALE GENOMIC DNA]</scope>
    <source>
        <strain evidence="4">DSM 16219</strain>
    </source>
</reference>
<dbReference type="RefSeq" id="WP_073475125.1">
    <property type="nucleotide sequence ID" value="NZ_FQZU01000008.1"/>
</dbReference>
<feature type="domain" description="Thioredoxin" evidence="2">
    <location>
        <begin position="18"/>
        <end position="144"/>
    </location>
</feature>
<dbReference type="InterPro" id="IPR012336">
    <property type="entry name" value="Thioredoxin-like_fold"/>
</dbReference>
<dbReference type="OrthoDB" id="9811036at2"/>
<dbReference type="Gene3D" id="3.40.30.10">
    <property type="entry name" value="Glutaredoxin"/>
    <property type="match status" value="1"/>
</dbReference>
<feature type="signal peptide" evidence="1">
    <location>
        <begin position="1"/>
        <end position="24"/>
    </location>
</feature>
<evidence type="ECO:0000256" key="1">
    <source>
        <dbReference type="SAM" id="SignalP"/>
    </source>
</evidence>
<dbReference type="InterPro" id="IPR013766">
    <property type="entry name" value="Thioredoxin_domain"/>
</dbReference>
<dbReference type="SUPFAM" id="SSF52833">
    <property type="entry name" value="Thioredoxin-like"/>
    <property type="match status" value="1"/>
</dbReference>
<organism evidence="3 4">
    <name type="scientific">Desulfatibacillum alkenivorans DSM 16219</name>
    <dbReference type="NCBI Taxonomy" id="1121393"/>
    <lineage>
        <taxon>Bacteria</taxon>
        <taxon>Pseudomonadati</taxon>
        <taxon>Thermodesulfobacteriota</taxon>
        <taxon>Desulfobacteria</taxon>
        <taxon>Desulfobacterales</taxon>
        <taxon>Desulfatibacillaceae</taxon>
        <taxon>Desulfatibacillum</taxon>
    </lineage>
</organism>
<keyword evidence="1" id="KW-0732">Signal</keyword>
<dbReference type="Proteomes" id="UP000183994">
    <property type="component" value="Unassembled WGS sequence"/>
</dbReference>
<proteinExistence type="predicted"/>
<evidence type="ECO:0000313" key="4">
    <source>
        <dbReference type="Proteomes" id="UP000183994"/>
    </source>
</evidence>
<dbReference type="AlphaFoldDB" id="A0A1M6K281"/>
<dbReference type="InterPro" id="IPR036249">
    <property type="entry name" value="Thioredoxin-like_sf"/>
</dbReference>
<feature type="chain" id="PRO_5012115962" evidence="1">
    <location>
        <begin position="25"/>
        <end position="160"/>
    </location>
</feature>
<dbReference type="Pfam" id="PF13098">
    <property type="entry name" value="Thioredoxin_2"/>
    <property type="match status" value="1"/>
</dbReference>
<evidence type="ECO:0000259" key="2">
    <source>
        <dbReference type="PROSITE" id="PS51352"/>
    </source>
</evidence>
<dbReference type="EMBL" id="FQZU01000008">
    <property type="protein sequence ID" value="SHJ53066.1"/>
    <property type="molecule type" value="Genomic_DNA"/>
</dbReference>
<protein>
    <submittedName>
        <fullName evidence="3">Thioredoxin-related protein</fullName>
    </submittedName>
</protein>